<feature type="region of interest" description="Disordered" evidence="1">
    <location>
        <begin position="159"/>
        <end position="186"/>
    </location>
</feature>
<gene>
    <name evidence="3" type="primary">gag-pol</name>
    <name evidence="3" type="ORF">CR513_10699</name>
</gene>
<dbReference type="GO" id="GO:0015074">
    <property type="term" value="P:DNA integration"/>
    <property type="evidence" value="ECO:0007669"/>
    <property type="project" value="InterPro"/>
</dbReference>
<dbReference type="OrthoDB" id="1713704at2759"/>
<dbReference type="PANTHER" id="PTHR47266">
    <property type="entry name" value="ENDONUCLEASE-RELATED"/>
    <property type="match status" value="1"/>
</dbReference>
<feature type="region of interest" description="Disordered" evidence="1">
    <location>
        <begin position="289"/>
        <end position="324"/>
    </location>
</feature>
<dbReference type="Proteomes" id="UP000257109">
    <property type="component" value="Unassembled WGS sequence"/>
</dbReference>
<dbReference type="Pfam" id="PF00665">
    <property type="entry name" value="rve"/>
    <property type="match status" value="1"/>
</dbReference>
<reference evidence="3" key="1">
    <citation type="submission" date="2018-05" db="EMBL/GenBank/DDBJ databases">
        <title>Draft genome of Mucuna pruriens seed.</title>
        <authorList>
            <person name="Nnadi N.E."/>
            <person name="Vos R."/>
            <person name="Hasami M.H."/>
            <person name="Devisetty U.K."/>
            <person name="Aguiy J.C."/>
        </authorList>
    </citation>
    <scope>NUCLEOTIDE SEQUENCE [LARGE SCALE GENOMIC DNA]</scope>
    <source>
        <strain evidence="3">JCA_2017</strain>
    </source>
</reference>
<name>A0A371HRQ2_MUCPR</name>
<evidence type="ECO:0000313" key="4">
    <source>
        <dbReference type="Proteomes" id="UP000257109"/>
    </source>
</evidence>
<dbReference type="EMBL" id="QJKJ01001874">
    <property type="protein sequence ID" value="RDY05463.1"/>
    <property type="molecule type" value="Genomic_DNA"/>
</dbReference>
<evidence type="ECO:0000256" key="1">
    <source>
        <dbReference type="SAM" id="MobiDB-lite"/>
    </source>
</evidence>
<feature type="compositionally biased region" description="Polar residues" evidence="1">
    <location>
        <begin position="167"/>
        <end position="185"/>
    </location>
</feature>
<dbReference type="SUPFAM" id="SSF53098">
    <property type="entry name" value="Ribonuclease H-like"/>
    <property type="match status" value="1"/>
</dbReference>
<feature type="non-terminal residue" evidence="3">
    <location>
        <position position="1"/>
    </location>
</feature>
<proteinExistence type="predicted"/>
<dbReference type="AlphaFoldDB" id="A0A371HRQ2"/>
<dbReference type="GO" id="GO:0003676">
    <property type="term" value="F:nucleic acid binding"/>
    <property type="evidence" value="ECO:0007669"/>
    <property type="project" value="InterPro"/>
</dbReference>
<keyword evidence="4" id="KW-1185">Reference proteome</keyword>
<dbReference type="InterPro" id="IPR052160">
    <property type="entry name" value="Gypsy_RT_Integrase-like"/>
</dbReference>
<dbReference type="PROSITE" id="PS50994">
    <property type="entry name" value="INTEGRASE"/>
    <property type="match status" value="1"/>
</dbReference>
<dbReference type="Gene3D" id="3.30.420.10">
    <property type="entry name" value="Ribonuclease H-like superfamily/Ribonuclease H"/>
    <property type="match status" value="1"/>
</dbReference>
<dbReference type="InterPro" id="IPR036397">
    <property type="entry name" value="RNaseH_sf"/>
</dbReference>
<organism evidence="3 4">
    <name type="scientific">Mucuna pruriens</name>
    <name type="common">Velvet bean</name>
    <name type="synonym">Dolichos pruriens</name>
    <dbReference type="NCBI Taxonomy" id="157652"/>
    <lineage>
        <taxon>Eukaryota</taxon>
        <taxon>Viridiplantae</taxon>
        <taxon>Streptophyta</taxon>
        <taxon>Embryophyta</taxon>
        <taxon>Tracheophyta</taxon>
        <taxon>Spermatophyta</taxon>
        <taxon>Magnoliopsida</taxon>
        <taxon>eudicotyledons</taxon>
        <taxon>Gunneridae</taxon>
        <taxon>Pentapetalae</taxon>
        <taxon>rosids</taxon>
        <taxon>fabids</taxon>
        <taxon>Fabales</taxon>
        <taxon>Fabaceae</taxon>
        <taxon>Papilionoideae</taxon>
        <taxon>50 kb inversion clade</taxon>
        <taxon>NPAAA clade</taxon>
        <taxon>indigoferoid/millettioid clade</taxon>
        <taxon>Phaseoleae</taxon>
        <taxon>Mucuna</taxon>
    </lineage>
</organism>
<feature type="domain" description="Integrase catalytic" evidence="2">
    <location>
        <begin position="1"/>
        <end position="96"/>
    </location>
</feature>
<protein>
    <submittedName>
        <fullName evidence="3">Gag-pol</fullName>
    </submittedName>
</protein>
<evidence type="ECO:0000259" key="2">
    <source>
        <dbReference type="PROSITE" id="PS50994"/>
    </source>
</evidence>
<sequence length="324" mass="35854">MGPFPIFNGYSYILLAVDYVSQWVEAIATKTNDAKVVVDFLKSNIFLRFGVPKALISDQGSHFCNRAMTALLHKYRVVHSVTTAYHPQTNGQAEEFQVGQKVLVFKSRLKLITGCLLVLDVGRVNFIELLECLDPRMNLIKGWIHFASQAKDISARQVESRARRSCPGQTDSTAMQPNKTNSTSPEALFDSVACPSTTKSSKLCSISVEIGLEQSLSRASQHSTLERYARTVGARSLEETSLATATAATRASVAEEKEERAMCSTDLEEVFEVEALSEGMGLKEVLKEEDKTLDARKMKDGRNGKRGKEGMAPSIYRRDWALSS</sequence>
<comment type="caution">
    <text evidence="3">The sequence shown here is derived from an EMBL/GenBank/DDBJ whole genome shotgun (WGS) entry which is preliminary data.</text>
</comment>
<accession>A0A371HRQ2</accession>
<dbReference type="InterPro" id="IPR001584">
    <property type="entry name" value="Integrase_cat-core"/>
</dbReference>
<evidence type="ECO:0000313" key="3">
    <source>
        <dbReference type="EMBL" id="RDY05463.1"/>
    </source>
</evidence>
<dbReference type="InterPro" id="IPR012337">
    <property type="entry name" value="RNaseH-like_sf"/>
</dbReference>
<feature type="compositionally biased region" description="Basic and acidic residues" evidence="1">
    <location>
        <begin position="289"/>
        <end position="309"/>
    </location>
</feature>